<reference evidence="11 12" key="1">
    <citation type="submission" date="2019-07" db="EMBL/GenBank/DDBJ databases">
        <title>Genomic Encyclopedia of Type Strains, Phase III (KMG-III): the genomes of soil and plant-associated and newly described type strains.</title>
        <authorList>
            <person name="Whitman W."/>
        </authorList>
    </citation>
    <scope>NUCLEOTIDE SEQUENCE [LARGE SCALE GENOMIC DNA]</scope>
    <source>
        <strain evidence="11 12">BL24</strain>
    </source>
</reference>
<dbReference type="InterPro" id="IPR039421">
    <property type="entry name" value="Type_1_exporter"/>
</dbReference>
<dbReference type="InterPro" id="IPR003439">
    <property type="entry name" value="ABC_transporter-like_ATP-bd"/>
</dbReference>
<keyword evidence="12" id="KW-1185">Reference proteome</keyword>
<dbReference type="PANTHER" id="PTHR43394:SF1">
    <property type="entry name" value="ATP-BINDING CASSETTE SUB-FAMILY B MEMBER 10, MITOCHONDRIAL"/>
    <property type="match status" value="1"/>
</dbReference>
<dbReference type="InterPro" id="IPR011527">
    <property type="entry name" value="ABC1_TM_dom"/>
</dbReference>
<evidence type="ECO:0000256" key="8">
    <source>
        <dbReference type="SAM" id="Phobius"/>
    </source>
</evidence>
<evidence type="ECO:0000313" key="12">
    <source>
        <dbReference type="Proteomes" id="UP000323257"/>
    </source>
</evidence>
<protein>
    <submittedName>
        <fullName evidence="11">ATP-binding cassette subfamily B protein</fullName>
    </submittedName>
</protein>
<dbReference type="AlphaFoldDB" id="A0A5S5C1N1"/>
<name>A0A5S5C1N1_9BACL</name>
<dbReference type="PROSITE" id="PS50893">
    <property type="entry name" value="ABC_TRANSPORTER_2"/>
    <property type="match status" value="1"/>
</dbReference>
<feature type="transmembrane region" description="Helical" evidence="8">
    <location>
        <begin position="277"/>
        <end position="296"/>
    </location>
</feature>
<dbReference type="RefSeq" id="WP_148930890.1">
    <property type="nucleotide sequence ID" value="NZ_VNHS01000007.1"/>
</dbReference>
<evidence type="ECO:0000256" key="2">
    <source>
        <dbReference type="ARBA" id="ARBA00005417"/>
    </source>
</evidence>
<dbReference type="Proteomes" id="UP000323257">
    <property type="component" value="Unassembled WGS sequence"/>
</dbReference>
<evidence type="ECO:0000313" key="11">
    <source>
        <dbReference type="EMBL" id="TYP73341.1"/>
    </source>
</evidence>
<feature type="domain" description="ABC transporter" evidence="9">
    <location>
        <begin position="344"/>
        <end position="578"/>
    </location>
</feature>
<dbReference type="GO" id="GO:0015421">
    <property type="term" value="F:ABC-type oligopeptide transporter activity"/>
    <property type="evidence" value="ECO:0007669"/>
    <property type="project" value="TreeGrafter"/>
</dbReference>
<keyword evidence="6 8" id="KW-1133">Transmembrane helix</keyword>
<dbReference type="EMBL" id="VNHS01000007">
    <property type="protein sequence ID" value="TYP73341.1"/>
    <property type="molecule type" value="Genomic_DNA"/>
</dbReference>
<feature type="transmembrane region" description="Helical" evidence="8">
    <location>
        <begin position="21"/>
        <end position="44"/>
    </location>
</feature>
<dbReference type="GO" id="GO:0005524">
    <property type="term" value="F:ATP binding"/>
    <property type="evidence" value="ECO:0007669"/>
    <property type="project" value="UniProtKB-KW"/>
</dbReference>
<dbReference type="Gene3D" id="1.20.1560.10">
    <property type="entry name" value="ABC transporter type 1, transmembrane domain"/>
    <property type="match status" value="1"/>
</dbReference>
<dbReference type="GO" id="GO:0005886">
    <property type="term" value="C:plasma membrane"/>
    <property type="evidence" value="ECO:0007669"/>
    <property type="project" value="UniProtKB-SubCell"/>
</dbReference>
<comment type="caution">
    <text evidence="11">The sequence shown here is derived from an EMBL/GenBank/DDBJ whole genome shotgun (WGS) entry which is preliminary data.</text>
</comment>
<dbReference type="GO" id="GO:0016887">
    <property type="term" value="F:ATP hydrolysis activity"/>
    <property type="evidence" value="ECO:0007669"/>
    <property type="project" value="InterPro"/>
</dbReference>
<dbReference type="InterPro" id="IPR003593">
    <property type="entry name" value="AAA+_ATPase"/>
</dbReference>
<keyword evidence="3 8" id="KW-0812">Transmembrane</keyword>
<evidence type="ECO:0000256" key="3">
    <source>
        <dbReference type="ARBA" id="ARBA00022692"/>
    </source>
</evidence>
<evidence type="ECO:0000259" key="10">
    <source>
        <dbReference type="PROSITE" id="PS50929"/>
    </source>
</evidence>
<evidence type="ECO:0000256" key="6">
    <source>
        <dbReference type="ARBA" id="ARBA00022989"/>
    </source>
</evidence>
<keyword evidence="7 8" id="KW-0472">Membrane</keyword>
<dbReference type="Pfam" id="PF00005">
    <property type="entry name" value="ABC_tran"/>
    <property type="match status" value="1"/>
</dbReference>
<dbReference type="SUPFAM" id="SSF52540">
    <property type="entry name" value="P-loop containing nucleoside triphosphate hydrolases"/>
    <property type="match status" value="1"/>
</dbReference>
<keyword evidence="4" id="KW-0547">Nucleotide-binding</keyword>
<evidence type="ECO:0000256" key="5">
    <source>
        <dbReference type="ARBA" id="ARBA00022840"/>
    </source>
</evidence>
<dbReference type="PROSITE" id="PS50929">
    <property type="entry name" value="ABC_TM1F"/>
    <property type="match status" value="1"/>
</dbReference>
<evidence type="ECO:0000256" key="1">
    <source>
        <dbReference type="ARBA" id="ARBA00004651"/>
    </source>
</evidence>
<dbReference type="FunFam" id="3.40.50.300:FF:000218">
    <property type="entry name" value="Multidrug ABC transporter ATP-binding protein"/>
    <property type="match status" value="1"/>
</dbReference>
<gene>
    <name evidence="11" type="ORF">BCM02_107325</name>
</gene>
<organism evidence="11 12">
    <name type="scientific">Paenibacillus methanolicus</name>
    <dbReference type="NCBI Taxonomy" id="582686"/>
    <lineage>
        <taxon>Bacteria</taxon>
        <taxon>Bacillati</taxon>
        <taxon>Bacillota</taxon>
        <taxon>Bacilli</taxon>
        <taxon>Bacillales</taxon>
        <taxon>Paenibacillaceae</taxon>
        <taxon>Paenibacillus</taxon>
    </lineage>
</organism>
<dbReference type="InterPro" id="IPR036640">
    <property type="entry name" value="ABC1_TM_sf"/>
</dbReference>
<feature type="transmembrane region" description="Helical" evidence="8">
    <location>
        <begin position="252"/>
        <end position="271"/>
    </location>
</feature>
<accession>A0A5S5C1N1</accession>
<feature type="transmembrane region" description="Helical" evidence="8">
    <location>
        <begin position="142"/>
        <end position="159"/>
    </location>
</feature>
<evidence type="ECO:0000256" key="7">
    <source>
        <dbReference type="ARBA" id="ARBA00023136"/>
    </source>
</evidence>
<dbReference type="SMART" id="SM00382">
    <property type="entry name" value="AAA"/>
    <property type="match status" value="1"/>
</dbReference>
<dbReference type="SUPFAM" id="SSF90123">
    <property type="entry name" value="ABC transporter transmembrane region"/>
    <property type="match status" value="1"/>
</dbReference>
<dbReference type="OrthoDB" id="9762778at2"/>
<dbReference type="PROSITE" id="PS00211">
    <property type="entry name" value="ABC_TRANSPORTER_1"/>
    <property type="match status" value="1"/>
</dbReference>
<dbReference type="InterPro" id="IPR017871">
    <property type="entry name" value="ABC_transporter-like_CS"/>
</dbReference>
<dbReference type="PANTHER" id="PTHR43394">
    <property type="entry name" value="ATP-DEPENDENT PERMEASE MDL1, MITOCHONDRIAL"/>
    <property type="match status" value="1"/>
</dbReference>
<keyword evidence="5 11" id="KW-0067">ATP-binding</keyword>
<evidence type="ECO:0000259" key="9">
    <source>
        <dbReference type="PROSITE" id="PS50893"/>
    </source>
</evidence>
<feature type="transmembrane region" description="Helical" evidence="8">
    <location>
        <begin position="64"/>
        <end position="88"/>
    </location>
</feature>
<sequence length="587" mass="66593">MPLQTYIQRSKRYGWILSYLKAYYLGVAFVVLCGVVIALGELALPKMIEYVVDDYYPNRDTASFRNLLLGFAGLIVVIAVASVARNMLQRIVGTKASRDLQFSVMKQIRRLGFAYYERHPVGETLSLMNEQVFAAQRLYNRFFPEMLESALFAILAFGLMAHNSWMLTAITIPCLLVYYFIGPYIDRNVSKWGREMYKTRIDFNRKVYETVSGLREFRAYSAEEWDLSENLRHYSGVTRSTLMWVIYIHARFSLRQVFFNIGTIALFVIGYTSIREGVLSVGGFVSFILLYAALMLKLSTLMSNLIEQTMVIQQMEPLHELMKLEPEVAEPERAAALADVQGHLEFRAVRFGYPNRPDVLKDVSLVIRPGERTAIVGTSGNGKSTLLKLVCRFYDPLEGEVLLDGKSLNELSFEQIRGSIGYVFQESYLFGISVRENIRFGKPDATDAEVEEAARIANAHEFILGLKDGYDTLVGDRGIKLSGGQRQRIAIARMVIKQPRIILLDEATSALDNVSEAEVKTALDRVMRGRAVIAVAHRLSTIQDFDRIIVLDEGRAAEIGRYEELLERRGIFYQIAMGQAKEREEAV</sequence>
<dbReference type="Gene3D" id="3.40.50.300">
    <property type="entry name" value="P-loop containing nucleotide triphosphate hydrolases"/>
    <property type="match status" value="1"/>
</dbReference>
<dbReference type="InterPro" id="IPR027417">
    <property type="entry name" value="P-loop_NTPase"/>
</dbReference>
<dbReference type="CDD" id="cd07346">
    <property type="entry name" value="ABC_6TM_exporters"/>
    <property type="match status" value="1"/>
</dbReference>
<feature type="domain" description="ABC transmembrane type-1" evidence="10">
    <location>
        <begin position="28"/>
        <end position="310"/>
    </location>
</feature>
<dbReference type="Pfam" id="PF00664">
    <property type="entry name" value="ABC_membrane"/>
    <property type="match status" value="1"/>
</dbReference>
<evidence type="ECO:0000256" key="4">
    <source>
        <dbReference type="ARBA" id="ARBA00022741"/>
    </source>
</evidence>
<comment type="subcellular location">
    <subcellularLocation>
        <location evidence="1">Cell membrane</location>
        <topology evidence="1">Multi-pass membrane protein</topology>
    </subcellularLocation>
</comment>
<proteinExistence type="inferred from homology"/>
<feature type="transmembrane region" description="Helical" evidence="8">
    <location>
        <begin position="165"/>
        <end position="185"/>
    </location>
</feature>
<comment type="similarity">
    <text evidence="2">Belongs to the ABC transporter superfamily.</text>
</comment>